<evidence type="ECO:0000259" key="6">
    <source>
        <dbReference type="Pfam" id="PF08100"/>
    </source>
</evidence>
<protein>
    <submittedName>
        <fullName evidence="7">Hydroxyneurosporene-O-methyltransferase</fullName>
    </submittedName>
</protein>
<keyword evidence="1 7" id="KW-0489">Methyltransferase</keyword>
<dbReference type="PANTHER" id="PTHR43712:SF2">
    <property type="entry name" value="O-METHYLTRANSFERASE CICE"/>
    <property type="match status" value="1"/>
</dbReference>
<dbReference type="GO" id="GO:0032259">
    <property type="term" value="P:methylation"/>
    <property type="evidence" value="ECO:0007669"/>
    <property type="project" value="UniProtKB-KW"/>
</dbReference>
<accession>A0A239DWQ3</accession>
<evidence type="ECO:0000313" key="7">
    <source>
        <dbReference type="EMBL" id="SNS36777.1"/>
    </source>
</evidence>
<dbReference type="AlphaFoldDB" id="A0A239DWQ3"/>
<dbReference type="Gene3D" id="3.40.50.150">
    <property type="entry name" value="Vaccinia Virus protein VP39"/>
    <property type="match status" value="1"/>
</dbReference>
<evidence type="ECO:0000256" key="4">
    <source>
        <dbReference type="PIRSR" id="PIRSR005739-1"/>
    </source>
</evidence>
<dbReference type="InterPro" id="IPR001077">
    <property type="entry name" value="COMT_C"/>
</dbReference>
<dbReference type="InterPro" id="IPR016461">
    <property type="entry name" value="COMT-like"/>
</dbReference>
<feature type="domain" description="O-methyltransferase dimerisation" evidence="6">
    <location>
        <begin position="21"/>
        <end position="93"/>
    </location>
</feature>
<dbReference type="Gene3D" id="1.10.287.1350">
    <property type="match status" value="1"/>
</dbReference>
<gene>
    <name evidence="7" type="ORF">SAMN06264365_114134</name>
</gene>
<feature type="domain" description="O-methyltransferase C-terminal" evidence="5">
    <location>
        <begin position="120"/>
        <end position="321"/>
    </location>
</feature>
<keyword evidence="8" id="KW-1185">Reference proteome</keyword>
<proteinExistence type="predicted"/>
<dbReference type="Proteomes" id="UP000198415">
    <property type="component" value="Unassembled WGS sequence"/>
</dbReference>
<dbReference type="InterPro" id="IPR036388">
    <property type="entry name" value="WH-like_DNA-bd_sf"/>
</dbReference>
<name>A0A239DWQ3_9ACTN</name>
<dbReference type="SUPFAM" id="SSF53335">
    <property type="entry name" value="S-adenosyl-L-methionine-dependent methyltransferases"/>
    <property type="match status" value="1"/>
</dbReference>
<evidence type="ECO:0000256" key="2">
    <source>
        <dbReference type="ARBA" id="ARBA00022679"/>
    </source>
</evidence>
<dbReference type="Pfam" id="PF08100">
    <property type="entry name" value="Dimerisation"/>
    <property type="match status" value="1"/>
</dbReference>
<keyword evidence="3" id="KW-0949">S-adenosyl-L-methionine</keyword>
<dbReference type="CDD" id="cd02440">
    <property type="entry name" value="AdoMet_MTases"/>
    <property type="match status" value="1"/>
</dbReference>
<dbReference type="PANTHER" id="PTHR43712">
    <property type="entry name" value="PUTATIVE (AFU_ORTHOLOGUE AFUA_4G14580)-RELATED"/>
    <property type="match status" value="1"/>
</dbReference>
<dbReference type="GO" id="GO:0008171">
    <property type="term" value="F:O-methyltransferase activity"/>
    <property type="evidence" value="ECO:0007669"/>
    <property type="project" value="InterPro"/>
</dbReference>
<evidence type="ECO:0000256" key="3">
    <source>
        <dbReference type="ARBA" id="ARBA00022691"/>
    </source>
</evidence>
<dbReference type="Pfam" id="PF00891">
    <property type="entry name" value="Methyltransf_2"/>
    <property type="match status" value="1"/>
</dbReference>
<evidence type="ECO:0000313" key="8">
    <source>
        <dbReference type="Proteomes" id="UP000198415"/>
    </source>
</evidence>
<dbReference type="InterPro" id="IPR036390">
    <property type="entry name" value="WH_DNA-bd_sf"/>
</dbReference>
<dbReference type="OrthoDB" id="3804952at2"/>
<dbReference type="EMBL" id="FZNR01000014">
    <property type="protein sequence ID" value="SNS36777.1"/>
    <property type="molecule type" value="Genomic_DNA"/>
</dbReference>
<dbReference type="Gene3D" id="1.10.10.10">
    <property type="entry name" value="Winged helix-like DNA-binding domain superfamily/Winged helix DNA-binding domain"/>
    <property type="match status" value="1"/>
</dbReference>
<dbReference type="PROSITE" id="PS51683">
    <property type="entry name" value="SAM_OMT_II"/>
    <property type="match status" value="1"/>
</dbReference>
<keyword evidence="2 7" id="KW-0808">Transferase</keyword>
<dbReference type="SUPFAM" id="SSF46785">
    <property type="entry name" value="Winged helix' DNA-binding domain"/>
    <property type="match status" value="1"/>
</dbReference>
<dbReference type="PIRSF" id="PIRSF005739">
    <property type="entry name" value="O-mtase"/>
    <property type="match status" value="1"/>
</dbReference>
<evidence type="ECO:0000256" key="1">
    <source>
        <dbReference type="ARBA" id="ARBA00022603"/>
    </source>
</evidence>
<dbReference type="InterPro" id="IPR012967">
    <property type="entry name" value="COMT_dimerisation"/>
</dbReference>
<dbReference type="GO" id="GO:0046983">
    <property type="term" value="F:protein dimerization activity"/>
    <property type="evidence" value="ECO:0007669"/>
    <property type="project" value="InterPro"/>
</dbReference>
<sequence length="341" mass="37035">MMTERRTTPDHEEALRLLRMAEGLGAARLLQLAVEFSVADLLAEGPRGADDLAETIGAHPQALYRLLRALAGIGVCTEVTPGRFALTEMGKRLDADHPQSLYWWVRFQTMLNPVYDASGQCVRDQKPVFSAVYGEPIFEHLASNAEHGEIFNAAMAEHSRVMGTVLATGYDFSGVRRIVDVGGGDGTLLTVLLERYPEAEGVVFDLPEVVEVARKRIGAAGLSERCDVVGGDFLREVPAGADLYVLKGVLHNWSDADAAVLLRNCRAAMGPGSRLLLIEAVVPPGDEFHPSKVLDVAMMIVYGGRERTLTEHTELLVEAGLRFDRMVDAAAPLSVIEAYPA</sequence>
<feature type="active site" description="Proton acceptor" evidence="4">
    <location>
        <position position="251"/>
    </location>
</feature>
<organism evidence="7 8">
    <name type="scientific">Actinoplanes regularis</name>
    <dbReference type="NCBI Taxonomy" id="52697"/>
    <lineage>
        <taxon>Bacteria</taxon>
        <taxon>Bacillati</taxon>
        <taxon>Actinomycetota</taxon>
        <taxon>Actinomycetes</taxon>
        <taxon>Micromonosporales</taxon>
        <taxon>Micromonosporaceae</taxon>
        <taxon>Actinoplanes</taxon>
    </lineage>
</organism>
<reference evidence="7 8" key="1">
    <citation type="submission" date="2017-06" db="EMBL/GenBank/DDBJ databases">
        <authorList>
            <person name="Kim H.J."/>
            <person name="Triplett B.A."/>
        </authorList>
    </citation>
    <scope>NUCLEOTIDE SEQUENCE [LARGE SCALE GENOMIC DNA]</scope>
    <source>
        <strain evidence="7 8">DSM 43151</strain>
    </source>
</reference>
<dbReference type="InterPro" id="IPR029063">
    <property type="entry name" value="SAM-dependent_MTases_sf"/>
</dbReference>
<evidence type="ECO:0000259" key="5">
    <source>
        <dbReference type="Pfam" id="PF00891"/>
    </source>
</evidence>